<dbReference type="EMBL" id="LWMV01000191">
    <property type="protein sequence ID" value="KZX11186.1"/>
    <property type="molecule type" value="Genomic_DNA"/>
</dbReference>
<dbReference type="InterPro" id="IPR015424">
    <property type="entry name" value="PyrdxlP-dep_Trfase"/>
</dbReference>
<dbReference type="InterPro" id="IPR000653">
    <property type="entry name" value="DegT/StrS_aminotransferase"/>
</dbReference>
<dbReference type="GO" id="GO:0008483">
    <property type="term" value="F:transaminase activity"/>
    <property type="evidence" value="ECO:0007669"/>
    <property type="project" value="UniProtKB-KW"/>
</dbReference>
<dbReference type="Proteomes" id="UP000077245">
    <property type="component" value="Unassembled WGS sequence"/>
</dbReference>
<keyword evidence="3" id="KW-1185">Reference proteome</keyword>
<organism evidence="2 3">
    <name type="scientific">Methanobrevibacter curvatus</name>
    <dbReference type="NCBI Taxonomy" id="49547"/>
    <lineage>
        <taxon>Archaea</taxon>
        <taxon>Methanobacteriati</taxon>
        <taxon>Methanobacteriota</taxon>
        <taxon>Methanomada group</taxon>
        <taxon>Methanobacteria</taxon>
        <taxon>Methanobacteriales</taxon>
        <taxon>Methanobacteriaceae</taxon>
        <taxon>Methanobrevibacter</taxon>
    </lineage>
</organism>
<evidence type="ECO:0000256" key="1">
    <source>
        <dbReference type="RuleBase" id="RU004508"/>
    </source>
</evidence>
<dbReference type="PATRIC" id="fig|49547.3.peg.1559"/>
<dbReference type="SUPFAM" id="SSF53383">
    <property type="entry name" value="PLP-dependent transferases"/>
    <property type="match status" value="1"/>
</dbReference>
<keyword evidence="1" id="KW-0663">Pyridoxal phosphate</keyword>
<accession>A0A165ZUN0</accession>
<comment type="similarity">
    <text evidence="1">Belongs to the DegT/DnrJ/EryC1 family.</text>
</comment>
<dbReference type="GO" id="GO:0030170">
    <property type="term" value="F:pyridoxal phosphate binding"/>
    <property type="evidence" value="ECO:0007669"/>
    <property type="project" value="TreeGrafter"/>
</dbReference>
<dbReference type="PANTHER" id="PTHR30244">
    <property type="entry name" value="TRANSAMINASE"/>
    <property type="match status" value="1"/>
</dbReference>
<comment type="caution">
    <text evidence="2">The sequence shown here is derived from an EMBL/GenBank/DDBJ whole genome shotgun (WGS) entry which is preliminary data.</text>
</comment>
<keyword evidence="2" id="KW-0808">Transferase</keyword>
<gene>
    <name evidence="2" type="ORF">MBCUR_14580</name>
</gene>
<evidence type="ECO:0000313" key="3">
    <source>
        <dbReference type="Proteomes" id="UP000077245"/>
    </source>
</evidence>
<dbReference type="Gene3D" id="3.40.640.10">
    <property type="entry name" value="Type I PLP-dependent aspartate aminotransferase-like (Major domain)"/>
    <property type="match status" value="1"/>
</dbReference>
<dbReference type="PANTHER" id="PTHR30244:SF34">
    <property type="entry name" value="DTDP-4-AMINO-4,6-DIDEOXYGALACTOSE TRANSAMINASE"/>
    <property type="match status" value="1"/>
</dbReference>
<evidence type="ECO:0000313" key="2">
    <source>
        <dbReference type="EMBL" id="KZX11186.1"/>
    </source>
</evidence>
<dbReference type="InterPro" id="IPR015421">
    <property type="entry name" value="PyrdxlP-dep_Trfase_major"/>
</dbReference>
<dbReference type="STRING" id="49547.MBCUR_14580"/>
<name>A0A165ZUN0_9EURY</name>
<protein>
    <submittedName>
        <fullName evidence="2">DegT/DnrJ/EryC1/StrS aminotransferase family protein</fullName>
    </submittedName>
</protein>
<proteinExistence type="inferred from homology"/>
<dbReference type="AlphaFoldDB" id="A0A165ZUN0"/>
<sequence length="330" mass="36978">MMDLFYKKRSNESKLDLLEVIEYDGFNFNEKEYFKSAEDHISSLTGHNHAKLTNSGNSAILIAMNNLSGPIFIPDQGAWHGFKQIAKFLKKEIVSIKTNQGLINLDDLEDSFHKYSSIVSYSSGFFLTSFAGYTAEQDIKEIAKICDENEVTLVEDVSGGIGDDKKHLANGRYSDIIVCSSGSPKIVNFGYGGFISSNDENIFSNSKLLLNTFKVSPIIARGIDTELNNAKKNFTKAVTATRYLKKSFSNVIHHDKRGINLIVSNDNPNYLFKILNEDLKTVEGKSILTKCPNYNRIKEKALAIEIKNLDANSLNKENLDEIINICENVF</sequence>
<dbReference type="GO" id="GO:0000271">
    <property type="term" value="P:polysaccharide biosynthetic process"/>
    <property type="evidence" value="ECO:0007669"/>
    <property type="project" value="TreeGrafter"/>
</dbReference>
<dbReference type="Pfam" id="PF01041">
    <property type="entry name" value="DegT_DnrJ_EryC1"/>
    <property type="match status" value="1"/>
</dbReference>
<reference evidence="2 3" key="1">
    <citation type="submission" date="2016-04" db="EMBL/GenBank/DDBJ databases">
        <title>Genome sequence of Methanobrevibacter curvatus DSM 11111.</title>
        <authorList>
            <person name="Poehlein A."/>
            <person name="Seedorf H."/>
            <person name="Daniel R."/>
        </authorList>
    </citation>
    <scope>NUCLEOTIDE SEQUENCE [LARGE SCALE GENOMIC DNA]</scope>
    <source>
        <strain evidence="2 3">DSM 11111</strain>
    </source>
</reference>
<keyword evidence="2" id="KW-0032">Aminotransferase</keyword>